<dbReference type="HOGENOM" id="CLU_1338000_0_0_1"/>
<name>A0A0C9SWF8_PLICR</name>
<gene>
    <name evidence="2" type="ORF">PLICRDRAFT_47149</name>
</gene>
<evidence type="ECO:0000313" key="3">
    <source>
        <dbReference type="Proteomes" id="UP000053263"/>
    </source>
</evidence>
<dbReference type="EMBL" id="KN832575">
    <property type="protein sequence ID" value="KII83670.1"/>
    <property type="molecule type" value="Genomic_DNA"/>
</dbReference>
<feature type="compositionally biased region" description="Basic and acidic residues" evidence="1">
    <location>
        <begin position="168"/>
        <end position="180"/>
    </location>
</feature>
<protein>
    <submittedName>
        <fullName evidence="2">Uncharacterized protein</fullName>
    </submittedName>
</protein>
<accession>A0A0C9SWF8</accession>
<feature type="compositionally biased region" description="Polar residues" evidence="1">
    <location>
        <begin position="194"/>
        <end position="205"/>
    </location>
</feature>
<dbReference type="AlphaFoldDB" id="A0A0C9SWF8"/>
<keyword evidence="3" id="KW-1185">Reference proteome</keyword>
<organism evidence="2 3">
    <name type="scientific">Plicaturopsis crispa FD-325 SS-3</name>
    <dbReference type="NCBI Taxonomy" id="944288"/>
    <lineage>
        <taxon>Eukaryota</taxon>
        <taxon>Fungi</taxon>
        <taxon>Dikarya</taxon>
        <taxon>Basidiomycota</taxon>
        <taxon>Agaricomycotina</taxon>
        <taxon>Agaricomycetes</taxon>
        <taxon>Agaricomycetidae</taxon>
        <taxon>Amylocorticiales</taxon>
        <taxon>Amylocorticiaceae</taxon>
        <taxon>Plicatura</taxon>
        <taxon>Plicaturopsis crispa</taxon>
    </lineage>
</organism>
<feature type="region of interest" description="Disordered" evidence="1">
    <location>
        <begin position="161"/>
        <end position="205"/>
    </location>
</feature>
<evidence type="ECO:0000256" key="1">
    <source>
        <dbReference type="SAM" id="MobiDB-lite"/>
    </source>
</evidence>
<sequence>MKGVPRYIEKHGLDPSDMICEAHMSDDASDASDSEEPGESHEQWKRRMATEVGLDGKNLSAKQLDKMRFRETIQPGWRSKQLTNIFRELHDLWWESLSTQRQEAIGAFVVRTDRWHESRVPIVAPFDLGIDLEWWNQNKDSYGPSILKDWFMYGNPEGFESEAAPASERSDSPGLRRTESLDSASSRAVFEEASQANAELASTTD</sequence>
<dbReference type="OrthoDB" id="3269314at2759"/>
<dbReference type="Proteomes" id="UP000053263">
    <property type="component" value="Unassembled WGS sequence"/>
</dbReference>
<proteinExistence type="predicted"/>
<evidence type="ECO:0000313" key="2">
    <source>
        <dbReference type="EMBL" id="KII83670.1"/>
    </source>
</evidence>
<reference evidence="2 3" key="1">
    <citation type="submission" date="2014-06" db="EMBL/GenBank/DDBJ databases">
        <title>Evolutionary Origins and Diversification of the Mycorrhizal Mutualists.</title>
        <authorList>
            <consortium name="DOE Joint Genome Institute"/>
            <consortium name="Mycorrhizal Genomics Consortium"/>
            <person name="Kohler A."/>
            <person name="Kuo A."/>
            <person name="Nagy L.G."/>
            <person name="Floudas D."/>
            <person name="Copeland A."/>
            <person name="Barry K.W."/>
            <person name="Cichocki N."/>
            <person name="Veneault-Fourrey C."/>
            <person name="LaButti K."/>
            <person name="Lindquist E.A."/>
            <person name="Lipzen A."/>
            <person name="Lundell T."/>
            <person name="Morin E."/>
            <person name="Murat C."/>
            <person name="Riley R."/>
            <person name="Ohm R."/>
            <person name="Sun H."/>
            <person name="Tunlid A."/>
            <person name="Henrissat B."/>
            <person name="Grigoriev I.V."/>
            <person name="Hibbett D.S."/>
            <person name="Martin F."/>
        </authorList>
    </citation>
    <scope>NUCLEOTIDE SEQUENCE [LARGE SCALE GENOMIC DNA]</scope>
    <source>
        <strain evidence="2 3">FD-325 SS-3</strain>
    </source>
</reference>